<comment type="caution">
    <text evidence="1">The sequence shown here is derived from an EMBL/GenBank/DDBJ whole genome shotgun (WGS) entry which is preliminary data.</text>
</comment>
<name>A0A0F9XGA2_9ZZZZ</name>
<dbReference type="InterPro" id="IPR000801">
    <property type="entry name" value="Esterase-like"/>
</dbReference>
<evidence type="ECO:0008006" key="2">
    <source>
        <dbReference type="Google" id="ProtNLM"/>
    </source>
</evidence>
<dbReference type="Pfam" id="PF00756">
    <property type="entry name" value="Esterase"/>
    <property type="match status" value="1"/>
</dbReference>
<reference evidence="1" key="1">
    <citation type="journal article" date="2015" name="Nature">
        <title>Complex archaea that bridge the gap between prokaryotes and eukaryotes.</title>
        <authorList>
            <person name="Spang A."/>
            <person name="Saw J.H."/>
            <person name="Jorgensen S.L."/>
            <person name="Zaremba-Niedzwiedzka K."/>
            <person name="Martijn J."/>
            <person name="Lind A.E."/>
            <person name="van Eijk R."/>
            <person name="Schleper C."/>
            <person name="Guy L."/>
            <person name="Ettema T.J."/>
        </authorList>
    </citation>
    <scope>NUCLEOTIDE SEQUENCE</scope>
</reference>
<dbReference type="InterPro" id="IPR029058">
    <property type="entry name" value="AB_hydrolase_fold"/>
</dbReference>
<organism evidence="1">
    <name type="scientific">marine sediment metagenome</name>
    <dbReference type="NCBI Taxonomy" id="412755"/>
    <lineage>
        <taxon>unclassified sequences</taxon>
        <taxon>metagenomes</taxon>
        <taxon>ecological metagenomes</taxon>
    </lineage>
</organism>
<sequence>MFKPKLPHFSYRFNVLLTTLIGWLTLSGHSMASEVEHHQFFSPTLGYDYPYSVYLPDQYDAQATDAYPVIYMLHGSFGTDRDWVSRGNLQQVADRLIRAGHIPPAVFIMPGSRSWWVDGHNEPARSAFFDDLMPHVEATYHVGQERHLRGVAGLSAGGYGALNFALERPDLFAAVAALSPASYAPLPPRNSSAWRHPAFINEQGQFDRGLWESLNYTAHLEEYRFLVTPRGPEEQSEAPYVPLYISAGRSDVYDAEFHARLLRQSMERIQPDAVRLDLYPGGHTWQVWRASLPAALNFMFQHVGHLHRPAATEPVNTDTANSS</sequence>
<dbReference type="PANTHER" id="PTHR48098">
    <property type="entry name" value="ENTEROCHELIN ESTERASE-RELATED"/>
    <property type="match status" value="1"/>
</dbReference>
<dbReference type="Gene3D" id="3.40.50.1820">
    <property type="entry name" value="alpha/beta hydrolase"/>
    <property type="match status" value="1"/>
</dbReference>
<dbReference type="GO" id="GO:0016747">
    <property type="term" value="F:acyltransferase activity, transferring groups other than amino-acyl groups"/>
    <property type="evidence" value="ECO:0007669"/>
    <property type="project" value="TreeGrafter"/>
</dbReference>
<dbReference type="EMBL" id="LAZR01000053">
    <property type="protein sequence ID" value="KKN98081.1"/>
    <property type="molecule type" value="Genomic_DNA"/>
</dbReference>
<proteinExistence type="predicted"/>
<dbReference type="SUPFAM" id="SSF53474">
    <property type="entry name" value="alpha/beta-Hydrolases"/>
    <property type="match status" value="1"/>
</dbReference>
<dbReference type="AlphaFoldDB" id="A0A0F9XGA2"/>
<dbReference type="PANTHER" id="PTHR48098:SF1">
    <property type="entry name" value="DIACYLGLYCEROL ACYLTRANSFERASE_MYCOLYLTRANSFERASE AG85A"/>
    <property type="match status" value="1"/>
</dbReference>
<gene>
    <name evidence="1" type="ORF">LCGC14_0149420</name>
</gene>
<protein>
    <recommendedName>
        <fullName evidence="2">Esterase</fullName>
    </recommendedName>
</protein>
<accession>A0A0F9XGA2</accession>
<dbReference type="InterPro" id="IPR050583">
    <property type="entry name" value="Mycobacterial_A85_antigen"/>
</dbReference>
<evidence type="ECO:0000313" key="1">
    <source>
        <dbReference type="EMBL" id="KKN98081.1"/>
    </source>
</evidence>